<reference evidence="2 3" key="1">
    <citation type="journal article" date="2016" name="Mol. Biol. Evol.">
        <title>Comparative Genomics of Early-Diverging Mushroom-Forming Fungi Provides Insights into the Origins of Lignocellulose Decay Capabilities.</title>
        <authorList>
            <person name="Nagy L.G."/>
            <person name="Riley R."/>
            <person name="Tritt A."/>
            <person name="Adam C."/>
            <person name="Daum C."/>
            <person name="Floudas D."/>
            <person name="Sun H."/>
            <person name="Yadav J.S."/>
            <person name="Pangilinan J."/>
            <person name="Larsson K.H."/>
            <person name="Matsuura K."/>
            <person name="Barry K."/>
            <person name="Labutti K."/>
            <person name="Kuo R."/>
            <person name="Ohm R.A."/>
            <person name="Bhattacharya S.S."/>
            <person name="Shirouzu T."/>
            <person name="Yoshinaga Y."/>
            <person name="Martin F.M."/>
            <person name="Grigoriev I.V."/>
            <person name="Hibbett D.S."/>
        </authorList>
    </citation>
    <scope>NUCLEOTIDE SEQUENCE [LARGE SCALE GENOMIC DNA]</scope>
    <source>
        <strain evidence="2 3">CBS 109695</strain>
    </source>
</reference>
<dbReference type="EMBL" id="KV417711">
    <property type="protein sequence ID" value="KZP08915.1"/>
    <property type="molecule type" value="Genomic_DNA"/>
</dbReference>
<gene>
    <name evidence="2" type="ORF">FIBSPDRAFT_760691</name>
</gene>
<evidence type="ECO:0000313" key="3">
    <source>
        <dbReference type="Proteomes" id="UP000076532"/>
    </source>
</evidence>
<name>A0A165XUL0_9AGAM</name>
<dbReference type="PANTHER" id="PTHR28002">
    <property type="entry name" value="MIOREX COMPLEX COMPONENT 11"/>
    <property type="match status" value="1"/>
</dbReference>
<dbReference type="STRING" id="436010.A0A165XUL0"/>
<dbReference type="AlphaFoldDB" id="A0A165XUL0"/>
<dbReference type="OrthoDB" id="5580261at2759"/>
<dbReference type="InterPro" id="IPR018811">
    <property type="entry name" value="MRX11"/>
</dbReference>
<protein>
    <submittedName>
        <fullName evidence="2">Uncharacterized protein</fullName>
    </submittedName>
</protein>
<accession>A0A165XUL0</accession>
<sequence>MSSTPPPPPKPSSRFAPYKDALQAISIRTRTPLPSLILSFGLMHELTAIVPLVGLFYGARTLGVGERVVQTIAATSEDETGWAMNKCQAWITDGEKWAGSVGRRYGFFGYEQGENPQDGREHRLAGDVANAVFAYGMTKALLPVRIGLSLYYAPLYSRTMVEPFRAQVMRLFKSRTP</sequence>
<keyword evidence="1" id="KW-1133">Transmembrane helix</keyword>
<evidence type="ECO:0000313" key="2">
    <source>
        <dbReference type="EMBL" id="KZP08915.1"/>
    </source>
</evidence>
<organism evidence="2 3">
    <name type="scientific">Athelia psychrophila</name>
    <dbReference type="NCBI Taxonomy" id="1759441"/>
    <lineage>
        <taxon>Eukaryota</taxon>
        <taxon>Fungi</taxon>
        <taxon>Dikarya</taxon>
        <taxon>Basidiomycota</taxon>
        <taxon>Agaricomycotina</taxon>
        <taxon>Agaricomycetes</taxon>
        <taxon>Agaricomycetidae</taxon>
        <taxon>Atheliales</taxon>
        <taxon>Atheliaceae</taxon>
        <taxon>Athelia</taxon>
    </lineage>
</organism>
<feature type="transmembrane region" description="Helical" evidence="1">
    <location>
        <begin position="36"/>
        <end position="57"/>
    </location>
</feature>
<keyword evidence="1" id="KW-0472">Membrane</keyword>
<dbReference type="GO" id="GO:0005739">
    <property type="term" value="C:mitochondrion"/>
    <property type="evidence" value="ECO:0007669"/>
    <property type="project" value="TreeGrafter"/>
</dbReference>
<keyword evidence="1" id="KW-0812">Transmembrane</keyword>
<keyword evidence="3" id="KW-1185">Reference proteome</keyword>
<evidence type="ECO:0000256" key="1">
    <source>
        <dbReference type="SAM" id="Phobius"/>
    </source>
</evidence>
<dbReference type="Proteomes" id="UP000076532">
    <property type="component" value="Unassembled WGS sequence"/>
</dbReference>
<dbReference type="Pfam" id="PF10306">
    <property type="entry name" value="FLILHELTA"/>
    <property type="match status" value="1"/>
</dbReference>
<proteinExistence type="predicted"/>
<dbReference type="PANTHER" id="PTHR28002:SF1">
    <property type="entry name" value="MIOREX COMPLEX COMPONENT 11"/>
    <property type="match status" value="1"/>
</dbReference>